<protein>
    <submittedName>
        <fullName evidence="2 3">Uncharacterized protein</fullName>
    </submittedName>
</protein>
<gene>
    <name evidence="2" type="ORF">PTTG_26256</name>
</gene>
<reference evidence="3" key="4">
    <citation type="submission" date="2025-05" db="UniProtKB">
        <authorList>
            <consortium name="EnsemblFungi"/>
        </authorList>
    </citation>
    <scope>IDENTIFICATION</scope>
    <source>
        <strain evidence="3">isolate 1-1 / race 1 (BBBD)</strain>
    </source>
</reference>
<dbReference type="VEuPathDB" id="FungiDB:PTTG_26256"/>
<evidence type="ECO:0000313" key="2">
    <source>
        <dbReference type="EMBL" id="OAV96799.1"/>
    </source>
</evidence>
<proteinExistence type="predicted"/>
<reference evidence="2" key="1">
    <citation type="submission" date="2009-11" db="EMBL/GenBank/DDBJ databases">
        <authorList>
            <consortium name="The Broad Institute Genome Sequencing Platform"/>
            <person name="Ward D."/>
            <person name="Feldgarden M."/>
            <person name="Earl A."/>
            <person name="Young S.K."/>
            <person name="Zeng Q."/>
            <person name="Koehrsen M."/>
            <person name="Alvarado L."/>
            <person name="Berlin A."/>
            <person name="Bochicchio J."/>
            <person name="Borenstein D."/>
            <person name="Chapman S.B."/>
            <person name="Chen Z."/>
            <person name="Engels R."/>
            <person name="Freedman E."/>
            <person name="Gellesch M."/>
            <person name="Goldberg J."/>
            <person name="Griggs A."/>
            <person name="Gujja S."/>
            <person name="Heilman E."/>
            <person name="Heiman D."/>
            <person name="Hepburn T."/>
            <person name="Howarth C."/>
            <person name="Jen D."/>
            <person name="Larson L."/>
            <person name="Lewis B."/>
            <person name="Mehta T."/>
            <person name="Park D."/>
            <person name="Pearson M."/>
            <person name="Roberts A."/>
            <person name="Saif S."/>
            <person name="Shea T."/>
            <person name="Shenoy N."/>
            <person name="Sisk P."/>
            <person name="Stolte C."/>
            <person name="Sykes S."/>
            <person name="Thomson T."/>
            <person name="Walk T."/>
            <person name="White J."/>
            <person name="Yandava C."/>
            <person name="Izard J."/>
            <person name="Baranova O.V."/>
            <person name="Blanton J.M."/>
            <person name="Tanner A.C."/>
            <person name="Dewhirst F.E."/>
            <person name="Haas B."/>
            <person name="Nusbaum C."/>
            <person name="Birren B."/>
        </authorList>
    </citation>
    <scope>NUCLEOTIDE SEQUENCE [LARGE SCALE GENOMIC DNA]</scope>
    <source>
        <strain evidence="2">1-1 BBBD Race 1</strain>
    </source>
</reference>
<reference evidence="2" key="2">
    <citation type="submission" date="2016-05" db="EMBL/GenBank/DDBJ databases">
        <title>Comparative analysis highlights variable genome content of wheat rusts and divergence of the mating loci.</title>
        <authorList>
            <person name="Cuomo C.A."/>
            <person name="Bakkeren G."/>
            <person name="Szabo L."/>
            <person name="Khalil H."/>
            <person name="Joly D."/>
            <person name="Goldberg J."/>
            <person name="Young S."/>
            <person name="Zeng Q."/>
            <person name="Fellers J."/>
        </authorList>
    </citation>
    <scope>NUCLEOTIDE SEQUENCE [LARGE SCALE GENOMIC DNA]</scope>
    <source>
        <strain evidence="2">1-1 BBBD Race 1</strain>
    </source>
</reference>
<feature type="chain" id="PRO_5008110355" evidence="1">
    <location>
        <begin position="17"/>
        <end position="92"/>
    </location>
</feature>
<sequence length="92" mass="10439">MLLSMGFGLIINVANGVKCPGPWEPTSSPAPIKHLWPMPLQQQQQPRKRGLMVQPMASRSNLKRSFEGKIRMIKLNTDRKTSRPSLDYIKLP</sequence>
<dbReference type="EMBL" id="ADAS02000017">
    <property type="protein sequence ID" value="OAV96799.1"/>
    <property type="molecule type" value="Genomic_DNA"/>
</dbReference>
<dbReference type="Proteomes" id="UP000005240">
    <property type="component" value="Unassembled WGS sequence"/>
</dbReference>
<evidence type="ECO:0000313" key="4">
    <source>
        <dbReference type="Proteomes" id="UP000005240"/>
    </source>
</evidence>
<organism evidence="2">
    <name type="scientific">Puccinia triticina (isolate 1-1 / race 1 (BBBD))</name>
    <name type="common">Brown leaf rust fungus</name>
    <dbReference type="NCBI Taxonomy" id="630390"/>
    <lineage>
        <taxon>Eukaryota</taxon>
        <taxon>Fungi</taxon>
        <taxon>Dikarya</taxon>
        <taxon>Basidiomycota</taxon>
        <taxon>Pucciniomycotina</taxon>
        <taxon>Pucciniomycetes</taxon>
        <taxon>Pucciniales</taxon>
        <taxon>Pucciniaceae</taxon>
        <taxon>Puccinia</taxon>
    </lineage>
</organism>
<keyword evidence="4" id="KW-1185">Reference proteome</keyword>
<feature type="signal peptide" evidence="1">
    <location>
        <begin position="1"/>
        <end position="16"/>
    </location>
</feature>
<evidence type="ECO:0000256" key="1">
    <source>
        <dbReference type="SAM" id="SignalP"/>
    </source>
</evidence>
<name>A0A180GWQ8_PUCT1</name>
<accession>A0A180GWQ8</accession>
<keyword evidence="1" id="KW-0732">Signal</keyword>
<evidence type="ECO:0000313" key="3">
    <source>
        <dbReference type="EnsemblFungi" id="PTTG_26256-t43_1-p1"/>
    </source>
</evidence>
<dbReference type="OrthoDB" id="2502662at2759"/>
<dbReference type="STRING" id="630390.A0A180GWQ8"/>
<dbReference type="EnsemblFungi" id="PTTG_26256-t43_1">
    <property type="protein sequence ID" value="PTTG_26256-t43_1-p1"/>
    <property type="gene ID" value="PTTG_26256"/>
</dbReference>
<reference evidence="3 4" key="3">
    <citation type="journal article" date="2017" name="G3 (Bethesda)">
        <title>Comparative analysis highlights variable genome content of wheat rusts and divergence of the mating loci.</title>
        <authorList>
            <person name="Cuomo C.A."/>
            <person name="Bakkeren G."/>
            <person name="Khalil H.B."/>
            <person name="Panwar V."/>
            <person name="Joly D."/>
            <person name="Linning R."/>
            <person name="Sakthikumar S."/>
            <person name="Song X."/>
            <person name="Adiconis X."/>
            <person name="Fan L."/>
            <person name="Goldberg J.M."/>
            <person name="Levin J.Z."/>
            <person name="Young S."/>
            <person name="Zeng Q."/>
            <person name="Anikster Y."/>
            <person name="Bruce M."/>
            <person name="Wang M."/>
            <person name="Yin C."/>
            <person name="McCallum B."/>
            <person name="Szabo L.J."/>
            <person name="Hulbert S."/>
            <person name="Chen X."/>
            <person name="Fellers J.P."/>
        </authorList>
    </citation>
    <scope>NUCLEOTIDE SEQUENCE</scope>
    <source>
        <strain evidence="4">Isolate 1-1 / race 1 (BBBD)</strain>
        <strain evidence="3">isolate 1-1 / race 1 (BBBD)</strain>
    </source>
</reference>
<dbReference type="AlphaFoldDB" id="A0A180GWQ8"/>